<feature type="signal peptide" evidence="3">
    <location>
        <begin position="1"/>
        <end position="33"/>
    </location>
</feature>
<name>C0EDW9_9FIRM</name>
<keyword evidence="3" id="KW-0732">Signal</keyword>
<dbReference type="eggNOG" id="COG3250">
    <property type="taxonomic scope" value="Bacteria"/>
</dbReference>
<dbReference type="PANTHER" id="PTHR36848">
    <property type="entry name" value="DNA-BINDING PROTEIN (PUTATIVE SECRETED PROTEIN)-RELATED"/>
    <property type="match status" value="1"/>
</dbReference>
<dbReference type="EMBL" id="ACEC01000066">
    <property type="protein sequence ID" value="EEG30317.1"/>
    <property type="molecule type" value="Genomic_DNA"/>
</dbReference>
<feature type="region of interest" description="Disordered" evidence="1">
    <location>
        <begin position="1360"/>
        <end position="1383"/>
    </location>
</feature>
<comment type="caution">
    <text evidence="4">The sequence shown here is derived from an EMBL/GenBank/DDBJ whole genome shotgun (WGS) entry which is preliminary data.</text>
</comment>
<keyword evidence="2" id="KW-0812">Transmembrane</keyword>
<dbReference type="eggNOG" id="COG1538">
    <property type="taxonomic scope" value="Bacteria"/>
</dbReference>
<keyword evidence="5" id="KW-1185">Reference proteome</keyword>
<dbReference type="Proteomes" id="UP000003340">
    <property type="component" value="Unassembled WGS sequence"/>
</dbReference>
<reference evidence="4 5" key="2">
    <citation type="submission" date="2009-02" db="EMBL/GenBank/DDBJ databases">
        <title>Draft genome sequence of Clostridium methylpentosum (DSM 5476).</title>
        <authorList>
            <person name="Sudarsanam P."/>
            <person name="Ley R."/>
            <person name="Guruge J."/>
            <person name="Turnbaugh P.J."/>
            <person name="Mahowald M."/>
            <person name="Liep D."/>
            <person name="Gordon J."/>
        </authorList>
    </citation>
    <scope>NUCLEOTIDE SEQUENCE [LARGE SCALE GENOMIC DNA]</scope>
    <source>
        <strain evidence="4 5">DSM 5476</strain>
    </source>
</reference>
<dbReference type="HOGENOM" id="CLU_003772_0_1_9"/>
<dbReference type="NCBIfam" id="TIGR01167">
    <property type="entry name" value="LPXTG_anchor"/>
    <property type="match status" value="1"/>
</dbReference>
<evidence type="ECO:0000313" key="5">
    <source>
        <dbReference type="Proteomes" id="UP000003340"/>
    </source>
</evidence>
<dbReference type="Gene3D" id="1.20.1270.90">
    <property type="entry name" value="AF1782-like"/>
    <property type="match status" value="1"/>
</dbReference>
<evidence type="ECO:0000256" key="2">
    <source>
        <dbReference type="SAM" id="Phobius"/>
    </source>
</evidence>
<protein>
    <submittedName>
        <fullName evidence="4">LPXTG-motif cell wall anchor domain protein</fullName>
    </submittedName>
</protein>
<feature type="transmembrane region" description="Helical" evidence="2">
    <location>
        <begin position="1385"/>
        <end position="1403"/>
    </location>
</feature>
<proteinExistence type="predicted"/>
<keyword evidence="2" id="KW-0472">Membrane</keyword>
<accession>C0EDW9</accession>
<dbReference type="PANTHER" id="PTHR36848:SF2">
    <property type="entry name" value="SECRETED PROTEIN"/>
    <property type="match status" value="1"/>
</dbReference>
<evidence type="ECO:0000256" key="1">
    <source>
        <dbReference type="SAM" id="MobiDB-lite"/>
    </source>
</evidence>
<dbReference type="InterPro" id="IPR053161">
    <property type="entry name" value="Ulvan_degrading_GH"/>
</dbReference>
<feature type="chain" id="PRO_5002896103" evidence="3">
    <location>
        <begin position="34"/>
        <end position="1410"/>
    </location>
</feature>
<gene>
    <name evidence="4" type="ORF">CLOSTMETH_02048</name>
</gene>
<evidence type="ECO:0000256" key="3">
    <source>
        <dbReference type="SAM" id="SignalP"/>
    </source>
</evidence>
<evidence type="ECO:0000313" key="4">
    <source>
        <dbReference type="EMBL" id="EEG30317.1"/>
    </source>
</evidence>
<dbReference type="PROSITE" id="PS51257">
    <property type="entry name" value="PROKAR_LIPOPROTEIN"/>
    <property type="match status" value="1"/>
</dbReference>
<dbReference type="STRING" id="537013.CLOSTMETH_02048"/>
<dbReference type="Pfam" id="PF17132">
    <property type="entry name" value="Glyco_hydro_106"/>
    <property type="match status" value="1"/>
</dbReference>
<keyword evidence="2" id="KW-1133">Transmembrane helix</keyword>
<sequence>MTRKDLAMKKSKILAALLAVAIACSATLIPASATNGQQVAAETGSTVIQAFENPDSTAKPMCRMWFPDGWAGEDEFDTVAKQINELAEAGFGGVEIAYLADGSNYSNVDAESYGWGSENWKKTMKKVLKAANAIEGGFTVDITFTAHWPLCINTIDPNDDAASSIQTSSYTKVSGSNVTLELPDDMRTKDALKNPFIFTDKFSSAALVKVSAVGDNGELTLDFDSLIDITDNVSTVDGEGWAAGVPDEATFNAYADAYGWTGTYDSAVVEVFGEEPENFDPDAADNVSNKIDKDFKRARMADWQSIYQADVSGLLSDYTPSEGDEIAAGDYIVVSSYYRGTGQVFSDGGFGGYSESMVNNLYVPNYLDREGIKVITDYWDKYILDDEMLALMEENAKVADPMLFEDSLELVGNTLWSSKMAEGIANAFGEDYAYAAALPIVTAVNNNSSLSFEDEDSEITSQINTDYSTLKSYLYSTEHYGAVSEWSREHCAGYGFRVQIESDICAPVQENIDIIEGDNGTKGDGLRQRTSFKNLMGKDILSMEAVTGMENLSLNWSDVLIEVGQNYSQGVNHVILHGTPYSKSLNGYNAQWPGWSAFGSGFADSYSYRQAYWEDADNLTGYMARTQAVLQTGKDKKDVAVFGNSWDTLLDNGYTYDIVSETMLLNADHATVSTNEEGETVLYADGPEYKAIVLSGVSAMKVACIEKLIEYAQQGLPIYLVNTDINAVSGTEKGEDTVANVTAKFAELKALANVTEVADKDESLLAAFEEDGIQSAASYDDVDNLVATHYEDETDGSNYYFLYNDYNSNANSGMLNAGVGNNLKSGPEINASVTLKGEGTPYLLDAMTGEITPVAAYTDNGDGTITMNLSLKARESMIIGIVSPENQDELPQITSAHALVTTDADADVVYENGAVVFQSNTPGTYELSFSDGSSQTVTVAESYDAIDLSSGWDLTIRSFGPDYSEDNIQKVVVSEIDGKERVVYKDPSQTAITEVSFEGLDLSPESSLWKNLPATAEQLAALGVDKMENVSGIGVYQKNVTLDEWNSSMGAELSLAYNQEEVLSVTVNGIELSVSNLTDTVDIGNYLHSGENTLVVKTATTLLNRALVENEAFDGTQKHPGMQAGAQTYGLKSVVLSPYTKVVVEKSAFNTSILSKVIEYAEQAIASGEVDAAIQDVQDTFNNAYTNAKAVLANHDSQEQIDSAWIELMNAIHQLGFVRGDATMLESLYEYASSLDMDLFVNNDAKAALPDALAAAKAVLDDRGNALESEISTALSKLLDTVQELRYKPDKSILEQVLNQANAIDTTSYTALSVEKFNAAIAQGNEVMQNEDATEQQVEQAVSDLQDAIAGLVLNDAQSQTETPVVTGDSSVSHSSSTPKTGESLPVATAAIGLLAAAAFVAVRRKKQEK</sequence>
<reference evidence="4 5" key="1">
    <citation type="submission" date="2009-01" db="EMBL/GenBank/DDBJ databases">
        <authorList>
            <person name="Fulton L."/>
            <person name="Clifton S."/>
            <person name="Fulton B."/>
            <person name="Xu J."/>
            <person name="Minx P."/>
            <person name="Pepin K.H."/>
            <person name="Johnson M."/>
            <person name="Bhonagiri V."/>
            <person name="Nash W.E."/>
            <person name="Mardis E.R."/>
            <person name="Wilson R.K."/>
        </authorList>
    </citation>
    <scope>NUCLEOTIDE SEQUENCE [LARGE SCALE GENOMIC DNA]</scope>
    <source>
        <strain evidence="4 5">DSM 5476</strain>
    </source>
</reference>
<dbReference type="Pfam" id="PF07554">
    <property type="entry name" value="FIVAR"/>
    <property type="match status" value="3"/>
</dbReference>
<organism evidence="4 5">
    <name type="scientific">[Clostridium] methylpentosum DSM 5476</name>
    <dbReference type="NCBI Taxonomy" id="537013"/>
    <lineage>
        <taxon>Bacteria</taxon>
        <taxon>Bacillati</taxon>
        <taxon>Bacillota</taxon>
        <taxon>Clostridia</taxon>
        <taxon>Eubacteriales</taxon>
        <taxon>Oscillospiraceae</taxon>
        <taxon>Oscillospiraceae incertae sedis</taxon>
    </lineage>
</organism>